<feature type="domain" description="Beta-lactamase-related" evidence="2">
    <location>
        <begin position="46"/>
        <end position="356"/>
    </location>
</feature>
<feature type="chain" id="PRO_5047531132" evidence="1">
    <location>
        <begin position="22"/>
        <end position="383"/>
    </location>
</feature>
<evidence type="ECO:0000313" key="3">
    <source>
        <dbReference type="EMBL" id="MDF2095986.1"/>
    </source>
</evidence>
<evidence type="ECO:0000259" key="2">
    <source>
        <dbReference type="Pfam" id="PF00144"/>
    </source>
</evidence>
<keyword evidence="1" id="KW-0732">Signal</keyword>
<dbReference type="PANTHER" id="PTHR46825">
    <property type="entry name" value="D-ALANYL-D-ALANINE-CARBOXYPEPTIDASE/ENDOPEPTIDASE AMPH"/>
    <property type="match status" value="1"/>
</dbReference>
<dbReference type="Pfam" id="PF00144">
    <property type="entry name" value="Beta-lactamase"/>
    <property type="match status" value="1"/>
</dbReference>
<protein>
    <submittedName>
        <fullName evidence="3">Serine hydrolase</fullName>
    </submittedName>
</protein>
<dbReference type="InterPro" id="IPR001466">
    <property type="entry name" value="Beta-lactam-related"/>
</dbReference>
<evidence type="ECO:0000313" key="4">
    <source>
        <dbReference type="Proteomes" id="UP001215503"/>
    </source>
</evidence>
<reference evidence="3 4" key="1">
    <citation type="submission" date="2023-03" db="EMBL/GenBank/DDBJ databases">
        <title>Fodinicurvata sp. CAU 1616 isolated from sea sendiment.</title>
        <authorList>
            <person name="Kim W."/>
        </authorList>
    </citation>
    <scope>NUCLEOTIDE SEQUENCE [LARGE SCALE GENOMIC DNA]</scope>
    <source>
        <strain evidence="3 4">CAU 1616</strain>
    </source>
</reference>
<keyword evidence="4" id="KW-1185">Reference proteome</keyword>
<name>A0ABT5YM00_9PROT</name>
<accession>A0ABT5YM00</accession>
<dbReference type="GO" id="GO:0016787">
    <property type="term" value="F:hydrolase activity"/>
    <property type="evidence" value="ECO:0007669"/>
    <property type="project" value="UniProtKB-KW"/>
</dbReference>
<dbReference type="PANTHER" id="PTHR46825:SF7">
    <property type="entry name" value="D-ALANYL-D-ALANINE CARBOXYPEPTIDASE"/>
    <property type="match status" value="1"/>
</dbReference>
<sequence length="383" mass="40785">MTSTFCLAISLAAGFGQSAQSADCDANAVPLRGACVAVAEVAEDLAAAVQDAIEEDGLKAVLLAVEVAGKPVLTHAWGKTMTAVPATADMRFRNGAIAIAYMGVLALQLQEEGLLSLDDPLSQWLPDLPMAEGMTVRMLADGTAGYADYVPLFPFYDDVFRQWREDELLAIAFAEPLVCAPGSCFAYAHTNYILLGRVLEAAAEQPLAELLQERILAPLGLTDTHSGATARMQEPVLHAFTSERGLYEDSTYWNPSWTLAQGAIMTTTVEDAMASFAAIGPGELLSAESQEQLLAPTTAGYGPFDEDIYYAFGLLVSDGWLIQTPAFAGFSAVAAHLPDQDIGFAVTATAGPETSPDLRTSNRLAVRLGRILAPDQPPRLPER</sequence>
<dbReference type="EMBL" id="JARHUD010000004">
    <property type="protein sequence ID" value="MDF2095986.1"/>
    <property type="molecule type" value="Genomic_DNA"/>
</dbReference>
<organism evidence="3 4">
    <name type="scientific">Aquibaculum arenosum</name>
    <dbReference type="NCBI Taxonomy" id="3032591"/>
    <lineage>
        <taxon>Bacteria</taxon>
        <taxon>Pseudomonadati</taxon>
        <taxon>Pseudomonadota</taxon>
        <taxon>Alphaproteobacteria</taxon>
        <taxon>Rhodospirillales</taxon>
        <taxon>Rhodovibrionaceae</taxon>
        <taxon>Aquibaculum</taxon>
    </lineage>
</organism>
<dbReference type="InterPro" id="IPR050491">
    <property type="entry name" value="AmpC-like"/>
</dbReference>
<keyword evidence="3" id="KW-0378">Hydrolase</keyword>
<comment type="caution">
    <text evidence="3">The sequence shown here is derived from an EMBL/GenBank/DDBJ whole genome shotgun (WGS) entry which is preliminary data.</text>
</comment>
<gene>
    <name evidence="3" type="ORF">P2G67_08360</name>
</gene>
<dbReference type="Proteomes" id="UP001215503">
    <property type="component" value="Unassembled WGS sequence"/>
</dbReference>
<dbReference type="SUPFAM" id="SSF56601">
    <property type="entry name" value="beta-lactamase/transpeptidase-like"/>
    <property type="match status" value="1"/>
</dbReference>
<dbReference type="InterPro" id="IPR012338">
    <property type="entry name" value="Beta-lactam/transpept-like"/>
</dbReference>
<feature type="signal peptide" evidence="1">
    <location>
        <begin position="1"/>
        <end position="21"/>
    </location>
</feature>
<proteinExistence type="predicted"/>
<evidence type="ECO:0000256" key="1">
    <source>
        <dbReference type="SAM" id="SignalP"/>
    </source>
</evidence>
<dbReference type="Gene3D" id="3.40.710.10">
    <property type="entry name" value="DD-peptidase/beta-lactamase superfamily"/>
    <property type="match status" value="1"/>
</dbReference>